<feature type="transmembrane region" description="Helical" evidence="1">
    <location>
        <begin position="12"/>
        <end position="29"/>
    </location>
</feature>
<dbReference type="EMBL" id="FNSD01000001">
    <property type="protein sequence ID" value="SEB56725.1"/>
    <property type="molecule type" value="Genomic_DNA"/>
</dbReference>
<gene>
    <name evidence="2" type="ORF">SAMN05443244_1151</name>
</gene>
<feature type="transmembrane region" description="Helical" evidence="1">
    <location>
        <begin position="35"/>
        <end position="54"/>
    </location>
</feature>
<evidence type="ECO:0000313" key="2">
    <source>
        <dbReference type="EMBL" id="SEB56725.1"/>
    </source>
</evidence>
<accession>A0A1H4KF33</accession>
<protein>
    <submittedName>
        <fullName evidence="2">Uncharacterized protein</fullName>
    </submittedName>
</protein>
<keyword evidence="1" id="KW-1133">Transmembrane helix</keyword>
<evidence type="ECO:0000256" key="1">
    <source>
        <dbReference type="SAM" id="Phobius"/>
    </source>
</evidence>
<reference evidence="2 3" key="1">
    <citation type="submission" date="2016-10" db="EMBL/GenBank/DDBJ databases">
        <authorList>
            <person name="de Groot N.N."/>
        </authorList>
    </citation>
    <scope>NUCLEOTIDE SEQUENCE [LARGE SCALE GENOMIC DNA]</scope>
    <source>
        <strain evidence="2 3">AB35.6</strain>
    </source>
</reference>
<sequence>MKNFAQQTVRLVVALMCGVLCLLAAGTAYRLNTQFSRFAVAVFGLAWFAQAYVLRNQIRTVRG</sequence>
<dbReference type="OrthoDB" id="9977167at2"/>
<keyword evidence="1" id="KW-0812">Transmembrane</keyword>
<dbReference type="RefSeq" id="WP_074652744.1">
    <property type="nucleotide sequence ID" value="NZ_FNSD01000001.1"/>
</dbReference>
<dbReference type="AlphaFoldDB" id="A0A1H4KF33"/>
<proteinExistence type="predicted"/>
<evidence type="ECO:0000313" key="3">
    <source>
        <dbReference type="Proteomes" id="UP000182409"/>
    </source>
</evidence>
<dbReference type="Proteomes" id="UP000182409">
    <property type="component" value="Unassembled WGS sequence"/>
</dbReference>
<name>A0A1H4KF33_9BACT</name>
<keyword evidence="1" id="KW-0472">Membrane</keyword>
<organism evidence="2 3">
    <name type="scientific">Terriglobus roseus</name>
    <dbReference type="NCBI Taxonomy" id="392734"/>
    <lineage>
        <taxon>Bacteria</taxon>
        <taxon>Pseudomonadati</taxon>
        <taxon>Acidobacteriota</taxon>
        <taxon>Terriglobia</taxon>
        <taxon>Terriglobales</taxon>
        <taxon>Acidobacteriaceae</taxon>
        <taxon>Terriglobus</taxon>
    </lineage>
</organism>